<comment type="caution">
    <text evidence="3">The sequence shown here is derived from an EMBL/GenBank/DDBJ whole genome shotgun (WGS) entry which is preliminary data.</text>
</comment>
<reference evidence="3" key="2">
    <citation type="submission" date="2021-09" db="EMBL/GenBank/DDBJ databases">
        <authorList>
            <person name="Gilroy R."/>
        </authorList>
    </citation>
    <scope>NUCLEOTIDE SEQUENCE</scope>
    <source>
        <strain evidence="3">ChiHjej13B12-14962</strain>
    </source>
</reference>
<sequence length="208" mass="22238">MPESTQEALIVLGGTGNLGSQVLPILADAGYHLVVFSRRQVSGPPYEDPRVSLVVGSLDDTAFVDSMVKTALQHARTLRGALFLNGGYTGDQGIGADGFTEALQIMMDKNVYPTTKVLSRILPHWQTHGGGKIVLTSATAVEKRFAKGGAYATSKMAVESLARQIQREYDSEVVDVHVLRPKIIGTNEGQNAPADLAQEMLEAIGSSE</sequence>
<dbReference type="PROSITE" id="PS00061">
    <property type="entry name" value="ADH_SHORT"/>
    <property type="match status" value="1"/>
</dbReference>
<dbReference type="Gene3D" id="3.40.50.720">
    <property type="entry name" value="NAD(P)-binding Rossmann-like Domain"/>
    <property type="match status" value="1"/>
</dbReference>
<dbReference type="PANTHER" id="PTHR43008:SF4">
    <property type="entry name" value="CHAIN DEHYDROGENASE, PUTATIVE (AFU_ORTHOLOGUE AFUA_4G08710)-RELATED"/>
    <property type="match status" value="1"/>
</dbReference>
<dbReference type="CDD" id="cd05233">
    <property type="entry name" value="SDR_c"/>
    <property type="match status" value="1"/>
</dbReference>
<dbReference type="InterPro" id="IPR002347">
    <property type="entry name" value="SDR_fam"/>
</dbReference>
<dbReference type="InterPro" id="IPR020904">
    <property type="entry name" value="Sc_DH/Rdtase_CS"/>
</dbReference>
<dbReference type="InterPro" id="IPR036291">
    <property type="entry name" value="NAD(P)-bd_dom_sf"/>
</dbReference>
<dbReference type="PANTHER" id="PTHR43008">
    <property type="entry name" value="BENZIL REDUCTASE"/>
    <property type="match status" value="1"/>
</dbReference>
<evidence type="ECO:0000313" key="4">
    <source>
        <dbReference type="Proteomes" id="UP000703315"/>
    </source>
</evidence>
<dbReference type="GO" id="GO:0050664">
    <property type="term" value="F:oxidoreductase activity, acting on NAD(P)H, oxygen as acceptor"/>
    <property type="evidence" value="ECO:0007669"/>
    <property type="project" value="TreeGrafter"/>
</dbReference>
<protein>
    <submittedName>
        <fullName evidence="3">SDR family oxidoreductase</fullName>
    </submittedName>
</protein>
<dbReference type="EMBL" id="DYXC01000133">
    <property type="protein sequence ID" value="HJF15421.1"/>
    <property type="molecule type" value="Genomic_DNA"/>
</dbReference>
<evidence type="ECO:0000256" key="2">
    <source>
        <dbReference type="ARBA" id="ARBA00023002"/>
    </source>
</evidence>
<organism evidence="3 4">
    <name type="scientific">Enteractinococcus helveticum</name>
    <dbReference type="NCBI Taxonomy" id="1837282"/>
    <lineage>
        <taxon>Bacteria</taxon>
        <taxon>Bacillati</taxon>
        <taxon>Actinomycetota</taxon>
        <taxon>Actinomycetes</taxon>
        <taxon>Micrococcales</taxon>
        <taxon>Micrococcaceae</taxon>
    </lineage>
</organism>
<dbReference type="Pfam" id="PF00106">
    <property type="entry name" value="adh_short"/>
    <property type="match status" value="1"/>
</dbReference>
<dbReference type="SUPFAM" id="SSF51735">
    <property type="entry name" value="NAD(P)-binding Rossmann-fold domains"/>
    <property type="match status" value="1"/>
</dbReference>
<evidence type="ECO:0000256" key="1">
    <source>
        <dbReference type="ARBA" id="ARBA00006484"/>
    </source>
</evidence>
<evidence type="ECO:0000313" key="3">
    <source>
        <dbReference type="EMBL" id="HJF15421.1"/>
    </source>
</evidence>
<dbReference type="AlphaFoldDB" id="A0A921FPP2"/>
<gene>
    <name evidence="3" type="ORF">K8V32_11580</name>
</gene>
<reference evidence="3" key="1">
    <citation type="journal article" date="2021" name="PeerJ">
        <title>Extensive microbial diversity within the chicken gut microbiome revealed by metagenomics and culture.</title>
        <authorList>
            <person name="Gilroy R."/>
            <person name="Ravi A."/>
            <person name="Getino M."/>
            <person name="Pursley I."/>
            <person name="Horton D.L."/>
            <person name="Alikhan N.F."/>
            <person name="Baker D."/>
            <person name="Gharbi K."/>
            <person name="Hall N."/>
            <person name="Watson M."/>
            <person name="Adriaenssens E.M."/>
            <person name="Foster-Nyarko E."/>
            <person name="Jarju S."/>
            <person name="Secka A."/>
            <person name="Antonio M."/>
            <person name="Oren A."/>
            <person name="Chaudhuri R.R."/>
            <person name="La Ragione R."/>
            <person name="Hildebrand F."/>
            <person name="Pallen M.J."/>
        </authorList>
    </citation>
    <scope>NUCLEOTIDE SEQUENCE</scope>
    <source>
        <strain evidence="3">ChiHjej13B12-14962</strain>
    </source>
</reference>
<dbReference type="Proteomes" id="UP000703315">
    <property type="component" value="Unassembled WGS sequence"/>
</dbReference>
<name>A0A921FPP2_9MICC</name>
<keyword evidence="2" id="KW-0560">Oxidoreductase</keyword>
<dbReference type="RefSeq" id="WP_303907507.1">
    <property type="nucleotide sequence ID" value="NZ_DYXC01000133.1"/>
</dbReference>
<proteinExistence type="inferred from homology"/>
<comment type="similarity">
    <text evidence="1">Belongs to the short-chain dehydrogenases/reductases (SDR) family.</text>
</comment>
<accession>A0A921FPP2</accession>